<evidence type="ECO:0000313" key="1">
    <source>
        <dbReference type="EMBL" id="NUU00667.1"/>
    </source>
</evidence>
<comment type="caution">
    <text evidence="2">The sequence shown here is derived from an EMBL/GenBank/DDBJ whole genome shotgun (WGS) entry which is preliminary data.</text>
</comment>
<dbReference type="OrthoDB" id="9965506at2"/>
<dbReference type="RefSeq" id="WP_079216424.1">
    <property type="nucleotide sequence ID" value="NZ_CP018845.1"/>
</dbReference>
<dbReference type="Proteomes" id="UP000536746">
    <property type="component" value="Unassembled WGS sequence"/>
</dbReference>
<organism evidence="2 3">
    <name type="scientific">Herbaspirillum robiniae</name>
    <dbReference type="NCBI Taxonomy" id="2014887"/>
    <lineage>
        <taxon>Bacteria</taxon>
        <taxon>Pseudomonadati</taxon>
        <taxon>Pseudomonadota</taxon>
        <taxon>Betaproteobacteria</taxon>
        <taxon>Burkholderiales</taxon>
        <taxon>Oxalobacteraceae</taxon>
        <taxon>Herbaspirillum</taxon>
    </lineage>
</organism>
<protein>
    <submittedName>
        <fullName evidence="2">Uncharacterized protein</fullName>
    </submittedName>
</protein>
<dbReference type="Proteomes" id="UP000197596">
    <property type="component" value="Unassembled WGS sequence"/>
</dbReference>
<reference evidence="2 3" key="1">
    <citation type="submission" date="2017-06" db="EMBL/GenBank/DDBJ databases">
        <title>Herbaspirillum phytohormonus sp. nov., isolated from the root nodule of Robinia pseudoacacia in lead-zinc mine.</title>
        <authorList>
            <person name="Fan M."/>
            <person name="Lin Y."/>
        </authorList>
    </citation>
    <scope>NUCLEOTIDE SEQUENCE [LARGE SCALE GENOMIC DNA]</scope>
    <source>
        <strain evidence="2 3">HZ10</strain>
    </source>
</reference>
<proteinExistence type="predicted"/>
<keyword evidence="4" id="KW-1185">Reference proteome</keyword>
<reference evidence="1 4" key="2">
    <citation type="journal article" date="2020" name="Front. Plant Sci.">
        <title>Isolation of Rhizosphere Bacteria That Improve Quality and Water Stress Tolerance in Greenhouse Ornamentals.</title>
        <authorList>
            <person name="Nordstedt N.P."/>
            <person name="Jones M.L."/>
        </authorList>
    </citation>
    <scope>NUCLEOTIDE SEQUENCE [LARGE SCALE GENOMIC DNA]</scope>
    <source>
        <strain evidence="1 4">C6C2</strain>
    </source>
</reference>
<dbReference type="EMBL" id="NJGU01000005">
    <property type="protein sequence ID" value="OWY29219.1"/>
    <property type="molecule type" value="Genomic_DNA"/>
</dbReference>
<gene>
    <name evidence="2" type="ORF">CEJ42_10190</name>
    <name evidence="1" type="ORF">HNO84_03580</name>
</gene>
<dbReference type="EMBL" id="JABFMT010000002">
    <property type="protein sequence ID" value="NUU00667.1"/>
    <property type="molecule type" value="Genomic_DNA"/>
</dbReference>
<sequence>MHQRYNESTADLKELMTAAPIAPELHAALVRKQVAMRRLMEDIREEARLLGDELLGAEQKSA</sequence>
<evidence type="ECO:0000313" key="2">
    <source>
        <dbReference type="EMBL" id="OWY29219.1"/>
    </source>
</evidence>
<name>A0A246WSW1_9BURK</name>
<evidence type="ECO:0000313" key="3">
    <source>
        <dbReference type="Proteomes" id="UP000197596"/>
    </source>
</evidence>
<evidence type="ECO:0000313" key="4">
    <source>
        <dbReference type="Proteomes" id="UP000536746"/>
    </source>
</evidence>
<dbReference type="AlphaFoldDB" id="A0A246WSW1"/>
<accession>A0A246WSW1</accession>